<dbReference type="GO" id="GO:0051604">
    <property type="term" value="P:protein maturation"/>
    <property type="evidence" value="ECO:0007669"/>
    <property type="project" value="TreeGrafter"/>
</dbReference>
<evidence type="ECO:0000256" key="1">
    <source>
        <dbReference type="ARBA" id="ARBA00008097"/>
    </source>
</evidence>
<evidence type="ECO:0000259" key="3">
    <source>
        <dbReference type="Pfam" id="PF22521"/>
    </source>
</evidence>
<proteinExistence type="inferred from homology"/>
<feature type="domain" description="HypF Kae1-like" evidence="2">
    <location>
        <begin position="21"/>
        <end position="119"/>
    </location>
</feature>
<evidence type="ECO:0000313" key="5">
    <source>
        <dbReference type="Proteomes" id="UP000536534"/>
    </source>
</evidence>
<dbReference type="Proteomes" id="UP000536534">
    <property type="component" value="Unassembled WGS sequence"/>
</dbReference>
<dbReference type="Pfam" id="PF17788">
    <property type="entry name" value="HypF_C"/>
    <property type="match status" value="1"/>
</dbReference>
<dbReference type="Pfam" id="PF22521">
    <property type="entry name" value="HypF_C_2"/>
    <property type="match status" value="1"/>
</dbReference>
<dbReference type="GO" id="GO:0016743">
    <property type="term" value="F:carboxyl- or carbamoyltransferase activity"/>
    <property type="evidence" value="ECO:0007669"/>
    <property type="project" value="TreeGrafter"/>
</dbReference>
<comment type="caution">
    <text evidence="4">The sequence shown here is derived from an EMBL/GenBank/DDBJ whole genome shotgun (WGS) entry which is preliminary data.</text>
</comment>
<dbReference type="EMBL" id="JAAYYV010000214">
    <property type="protein sequence ID" value="NLF54353.1"/>
    <property type="molecule type" value="Genomic_DNA"/>
</dbReference>
<dbReference type="GO" id="GO:0008270">
    <property type="term" value="F:zinc ion binding"/>
    <property type="evidence" value="ECO:0007669"/>
    <property type="project" value="TreeGrafter"/>
</dbReference>
<dbReference type="Gene3D" id="3.30.420.40">
    <property type="match status" value="1"/>
</dbReference>
<dbReference type="InterPro" id="IPR055128">
    <property type="entry name" value="HypF_C_2"/>
</dbReference>
<comment type="similarity">
    <text evidence="1">Belongs to the carbamoyltransferase HypF family.</text>
</comment>
<evidence type="ECO:0000313" key="4">
    <source>
        <dbReference type="EMBL" id="NLF54353.1"/>
    </source>
</evidence>
<dbReference type="PANTHER" id="PTHR42959">
    <property type="entry name" value="CARBAMOYLTRANSFERASE"/>
    <property type="match status" value="1"/>
</dbReference>
<dbReference type="PANTHER" id="PTHR42959:SF1">
    <property type="entry name" value="CARBAMOYLTRANSFERASE HYPF"/>
    <property type="match status" value="1"/>
</dbReference>
<sequence length="374" mass="38509">MSAPRVVALPVEHRLALPPGPPVLATGAWFRNTVCAARGGEAHLSATVGDLESVDACRAHEAVARELLDWLGAPPAAIAHDLHPDFHSSRFAAELAEACGARLVGVQHHHAHIAATCAEHGERGPVLGLALDGVGLGSDGAAWGGELLRVEGARCARLASLRPLALPGGDRAAREPWRMAAAALYALGRGDEIEVRFDGLPAAGVARLLETGLRCPPSSSMGRVFDAAAGLLGLCRVMRDEAEAAIALERAATRHGACAPLDAGWRIDADGRLDLRPLLAELADTQDAGGGAALFHATLGAALVDWALRAAQSAGLATVAVGGGCFFNALLAADLRARFAAAGLRLLAPRHLLPGDTAIAYGQAAVARFELEGN</sequence>
<gene>
    <name evidence="4" type="ORF">GX576_08175</name>
</gene>
<dbReference type="InterPro" id="IPR041440">
    <property type="entry name" value="HypF_C"/>
</dbReference>
<dbReference type="InterPro" id="IPR051060">
    <property type="entry name" value="Carbamoyltrans_HypF-like"/>
</dbReference>
<protein>
    <submittedName>
        <fullName evidence="4">Carbamoyltransferase HypF</fullName>
    </submittedName>
</protein>
<keyword evidence="4" id="KW-0808">Transferase</keyword>
<feature type="domain" description="Carbamoyltransferase Kae1-like" evidence="3">
    <location>
        <begin position="128"/>
        <end position="363"/>
    </location>
</feature>
<dbReference type="Gene3D" id="3.30.420.360">
    <property type="match status" value="1"/>
</dbReference>
<evidence type="ECO:0000259" key="2">
    <source>
        <dbReference type="Pfam" id="PF17788"/>
    </source>
</evidence>
<dbReference type="AlphaFoldDB" id="A0A7X7LW26"/>
<reference evidence="4 5" key="1">
    <citation type="journal article" date="2020" name="Biotechnol. Biofuels">
        <title>New insights from the biogas microbiome by comprehensive genome-resolved metagenomics of nearly 1600 species originating from multiple anaerobic digesters.</title>
        <authorList>
            <person name="Campanaro S."/>
            <person name="Treu L."/>
            <person name="Rodriguez-R L.M."/>
            <person name="Kovalovszki A."/>
            <person name="Ziels R.M."/>
            <person name="Maus I."/>
            <person name="Zhu X."/>
            <person name="Kougias P.G."/>
            <person name="Basile A."/>
            <person name="Luo G."/>
            <person name="Schluter A."/>
            <person name="Konstantinidis K.T."/>
            <person name="Angelidaki I."/>
        </authorList>
    </citation>
    <scope>NUCLEOTIDE SEQUENCE [LARGE SCALE GENOMIC DNA]</scope>
    <source>
        <strain evidence="4">AS06rmzACSIP_256</strain>
    </source>
</reference>
<accession>A0A7X7LW26</accession>
<organism evidence="4 5">
    <name type="scientific">Thauera phenolivorans</name>
    <dbReference type="NCBI Taxonomy" id="1792543"/>
    <lineage>
        <taxon>Bacteria</taxon>
        <taxon>Pseudomonadati</taxon>
        <taxon>Pseudomonadota</taxon>
        <taxon>Betaproteobacteria</taxon>
        <taxon>Rhodocyclales</taxon>
        <taxon>Zoogloeaceae</taxon>
        <taxon>Thauera</taxon>
    </lineage>
</organism>
<name>A0A7X7LW26_9RHOO</name>